<reference evidence="3" key="1">
    <citation type="submission" date="2022-04" db="EMBL/GenBank/DDBJ databases">
        <authorList>
            <person name="Xu L."/>
            <person name="Lv Z."/>
        </authorList>
    </citation>
    <scope>NUCLEOTIDE SEQUENCE</scope>
    <source>
        <strain evidence="3">LV_2022a</strain>
    </source>
</reference>
<feature type="region of interest" description="Disordered" evidence="2">
    <location>
        <begin position="142"/>
        <end position="163"/>
    </location>
</feature>
<evidence type="ECO:0000256" key="2">
    <source>
        <dbReference type="SAM" id="MobiDB-lite"/>
    </source>
</evidence>
<gene>
    <name evidence="3" type="ORF">MN116_007452</name>
</gene>
<sequence length="341" mass="38906">MDDYQQLKSKYDRLCVEFKKLRTKYKTLKDSENELNQQLQEKILQKDLHVEKLQCELEQLKLHNALIEINNLSKPDLTETAHSLPEQNSLCSVVSAVSTNFIPSSSLNVCYNDARNTYNASSLNTVSNNFLPSSEIPISSSLSDLSTTTAPTSPHLPPSSSNQGQLLAVGTEEKLIEQFVQLLNNWMSSLKTYENVSIIDKEKLDSVLISRIAQLESQLCSVSLQCQLERKRRLKEQQQSEITDDNKFIIQTSNQGSNVNVLEQLSNDNEKSKEISTLHKSLIRRLHETIEESIYFASRANLLQDELESLVPWILQLVNLNQKQQFEIKTINEYNKVCGKE</sequence>
<reference evidence="3" key="2">
    <citation type="journal article" date="2023" name="Infect Dis Poverty">
        <title>Chromosome-scale genome of the human blood fluke Schistosoma mekongi and its implications for public health.</title>
        <authorList>
            <person name="Zhou M."/>
            <person name="Xu L."/>
            <person name="Xu D."/>
            <person name="Chen W."/>
            <person name="Khan J."/>
            <person name="Hu Y."/>
            <person name="Huang H."/>
            <person name="Wei H."/>
            <person name="Zhang Y."/>
            <person name="Chusongsang P."/>
            <person name="Tanasarnprasert K."/>
            <person name="Hu X."/>
            <person name="Limpanont Y."/>
            <person name="Lv Z."/>
        </authorList>
    </citation>
    <scope>NUCLEOTIDE SEQUENCE</scope>
    <source>
        <strain evidence="3">LV_2022a</strain>
    </source>
</reference>
<proteinExistence type="predicted"/>
<protein>
    <submittedName>
        <fullName evidence="3">Uncharacterized protein</fullName>
    </submittedName>
</protein>
<evidence type="ECO:0000256" key="1">
    <source>
        <dbReference type="SAM" id="Coils"/>
    </source>
</evidence>
<accession>A0AAE1Z9V5</accession>
<dbReference type="Proteomes" id="UP001292079">
    <property type="component" value="Unassembled WGS sequence"/>
</dbReference>
<organism evidence="3 4">
    <name type="scientific">Schistosoma mekongi</name>
    <name type="common">Parasitic worm</name>
    <dbReference type="NCBI Taxonomy" id="38744"/>
    <lineage>
        <taxon>Eukaryota</taxon>
        <taxon>Metazoa</taxon>
        <taxon>Spiralia</taxon>
        <taxon>Lophotrochozoa</taxon>
        <taxon>Platyhelminthes</taxon>
        <taxon>Trematoda</taxon>
        <taxon>Digenea</taxon>
        <taxon>Strigeidida</taxon>
        <taxon>Schistosomatoidea</taxon>
        <taxon>Schistosomatidae</taxon>
        <taxon>Schistosoma</taxon>
    </lineage>
</organism>
<name>A0AAE1Z9V5_SCHME</name>
<comment type="caution">
    <text evidence="3">The sequence shown here is derived from an EMBL/GenBank/DDBJ whole genome shotgun (WGS) entry which is preliminary data.</text>
</comment>
<dbReference type="EMBL" id="JALJAT010000005">
    <property type="protein sequence ID" value="KAK4469953.1"/>
    <property type="molecule type" value="Genomic_DNA"/>
</dbReference>
<feature type="coiled-coil region" evidence="1">
    <location>
        <begin position="4"/>
        <end position="70"/>
    </location>
</feature>
<feature type="compositionally biased region" description="Low complexity" evidence="2">
    <location>
        <begin position="142"/>
        <end position="153"/>
    </location>
</feature>
<keyword evidence="1" id="KW-0175">Coiled coil</keyword>
<evidence type="ECO:0000313" key="4">
    <source>
        <dbReference type="Proteomes" id="UP001292079"/>
    </source>
</evidence>
<evidence type="ECO:0000313" key="3">
    <source>
        <dbReference type="EMBL" id="KAK4469953.1"/>
    </source>
</evidence>
<dbReference type="AlphaFoldDB" id="A0AAE1Z9V5"/>
<keyword evidence="4" id="KW-1185">Reference proteome</keyword>